<evidence type="ECO:0000313" key="1">
    <source>
        <dbReference type="EMBL" id="UXP33658.1"/>
    </source>
</evidence>
<keyword evidence="2" id="KW-1185">Reference proteome</keyword>
<dbReference type="EMBL" id="CP106679">
    <property type="protein sequence ID" value="UXP33658.1"/>
    <property type="molecule type" value="Genomic_DNA"/>
</dbReference>
<dbReference type="RefSeq" id="WP_262311087.1">
    <property type="nucleotide sequence ID" value="NZ_CP106679.1"/>
</dbReference>
<organism evidence="1 2">
    <name type="scientific">Reichenbachiella agarivorans</name>
    <dbReference type="NCBI Taxonomy" id="2979464"/>
    <lineage>
        <taxon>Bacteria</taxon>
        <taxon>Pseudomonadati</taxon>
        <taxon>Bacteroidota</taxon>
        <taxon>Cytophagia</taxon>
        <taxon>Cytophagales</taxon>
        <taxon>Reichenbachiellaceae</taxon>
        <taxon>Reichenbachiella</taxon>
    </lineage>
</organism>
<reference evidence="1" key="1">
    <citation type="submission" date="2022-09" db="EMBL/GenBank/DDBJ databases">
        <title>Comparative genomics and taxonomic characterization of three novel marine species of genus Reichenbachiella exhibiting antioxidant and polysaccharide degradation activities.</title>
        <authorList>
            <person name="Muhammad N."/>
            <person name="Lee Y.-J."/>
            <person name="Ko J."/>
            <person name="Kim S.-G."/>
        </authorList>
    </citation>
    <scope>NUCLEOTIDE SEQUENCE</scope>
    <source>
        <strain evidence="1">BKB1-1</strain>
    </source>
</reference>
<dbReference type="Proteomes" id="UP001065174">
    <property type="component" value="Chromosome"/>
</dbReference>
<evidence type="ECO:0000313" key="2">
    <source>
        <dbReference type="Proteomes" id="UP001065174"/>
    </source>
</evidence>
<sequence>MNALIRILIILLFFIKPLCAISLGDVTEHVEKSYAVQQKKSFSNLDPFSHLADETESSYFMEGLYEPVSVDDELLRAKIDATYEEVAANNRFVKFLDSNALIELPVGIKTSIGSLDYVILIDSVVSTPEYSLLYASMSFETPKTGRIHFRGEGIRFSKKGGIEGGGTLFLVGDYPSQTEENQSKDKTQLIIRGKNNKTFVEFDCNGFKQFGLEASLVFSNKTILPEDQTGKILENQNVSVDFTTSVSDWNDILVEVGIDPFQVKGLDGVSFSITNAVIDLSDTRNLPGVSFPAEYIAQSPFHQSGNPNLWRGVFIQSLTIALPHQFDTKSEGNATERVRLTGQNMLIDDLGFTGIISGENLIPLEKGKLGNWNFSLDMISVKLVANELTEGGLKGKIDIPLKEKEGSGTADENKLFAYSAMMKMGGEYLFNVSSPEEISFDLFKAGKVTLLPSSYVEVKSIDGKFLPSANLNGKMDIMLGLNSENGDADSNAKKNISLEGITFQDLKIQSVKP</sequence>
<proteinExistence type="predicted"/>
<gene>
    <name evidence="1" type="ORF">N6H18_06790</name>
</gene>
<protein>
    <submittedName>
        <fullName evidence="1">Calponin homology domain-containing protein</fullName>
    </submittedName>
</protein>
<name>A0ABY6CW88_9BACT</name>
<accession>A0ABY6CW88</accession>